<dbReference type="Proteomes" id="UP000679008">
    <property type="component" value="Unassembled WGS sequence"/>
</dbReference>
<evidence type="ECO:0000313" key="3">
    <source>
        <dbReference type="Proteomes" id="UP000679008"/>
    </source>
</evidence>
<organism evidence="2 3">
    <name type="scientific">Flavobacterium erciyesense</name>
    <dbReference type="NCBI Taxonomy" id="2825842"/>
    <lineage>
        <taxon>Bacteria</taxon>
        <taxon>Pseudomonadati</taxon>
        <taxon>Bacteroidota</taxon>
        <taxon>Flavobacteriia</taxon>
        <taxon>Flavobacteriales</taxon>
        <taxon>Flavobacteriaceae</taxon>
        <taxon>Flavobacterium</taxon>
    </lineage>
</organism>
<keyword evidence="1" id="KW-0732">Signal</keyword>
<comment type="caution">
    <text evidence="2">The sequence shown here is derived from an EMBL/GenBank/DDBJ whole genome shotgun (WGS) entry which is preliminary data.</text>
</comment>
<dbReference type="PROSITE" id="PS51257">
    <property type="entry name" value="PROKAR_LIPOPROTEIN"/>
    <property type="match status" value="1"/>
</dbReference>
<dbReference type="GO" id="GO:0016853">
    <property type="term" value="F:isomerase activity"/>
    <property type="evidence" value="ECO:0007669"/>
    <property type="project" value="UniProtKB-KW"/>
</dbReference>
<dbReference type="InterPro" id="IPR028974">
    <property type="entry name" value="TSP_type-3_rpt"/>
</dbReference>
<protein>
    <submittedName>
        <fullName evidence="2">FKBP-type peptidylprolyl isomerase</fullName>
    </submittedName>
</protein>
<dbReference type="InterPro" id="IPR046357">
    <property type="entry name" value="PPIase_dom_sf"/>
</dbReference>
<reference evidence="2 3" key="1">
    <citation type="submission" date="2021-04" db="EMBL/GenBank/DDBJ databases">
        <title>Description of novel Flavobacterium sp. F-328.</title>
        <authorList>
            <person name="Saticioglu I.B."/>
        </authorList>
    </citation>
    <scope>NUCLEOTIDE SEQUENCE [LARGE SCALE GENOMIC DNA]</scope>
    <source>
        <strain evidence="2 3">F-328</strain>
    </source>
</reference>
<dbReference type="EMBL" id="JAGPXB010000005">
    <property type="protein sequence ID" value="MBQ0908570.1"/>
    <property type="molecule type" value="Genomic_DNA"/>
</dbReference>
<gene>
    <name evidence="2" type="ORF">KBJ98_07630</name>
</gene>
<dbReference type="Gene3D" id="4.10.1080.10">
    <property type="entry name" value="TSP type-3 repeat"/>
    <property type="match status" value="1"/>
</dbReference>
<sequence>MNKFKYYFILLITTVSLFSCSKDEAAALTPPKAYADQYATESVDIEDYLKTYYIEDTNPDVLTKISKIPAGGTQIPVWNYLNSSSFPKLLMKKVTVHDVEYKLYYIMLREGTGQSPTSTDGVLTAYRGEYLSKTKVGDVSTLTSTFFEEINNQDSFFVLPTLTAKWGNYLPEFKTGNYSSNPDGTISYSNYGAGVMIIPSALAYYAGGANSIPPYAPLVFSFKLYEISRSDTDGDGVLDVNEDLDGDGYMFNYANKIDYPTFPVDAIRFADDTDKDGIPNYLDTDDDGDGVSTRTEITVNGKLIPFADIPSCDGNVTNPARIKRHLVKCN</sequence>
<dbReference type="Gene3D" id="3.10.50.40">
    <property type="match status" value="1"/>
</dbReference>
<evidence type="ECO:0000256" key="1">
    <source>
        <dbReference type="SAM" id="SignalP"/>
    </source>
</evidence>
<feature type="signal peptide" evidence="1">
    <location>
        <begin position="1"/>
        <end position="25"/>
    </location>
</feature>
<name>A0ABS5D3L8_9FLAO</name>
<evidence type="ECO:0000313" key="2">
    <source>
        <dbReference type="EMBL" id="MBQ0908570.1"/>
    </source>
</evidence>
<keyword evidence="2" id="KW-0413">Isomerase</keyword>
<keyword evidence="3" id="KW-1185">Reference proteome</keyword>
<dbReference type="RefSeq" id="WP_210789192.1">
    <property type="nucleotide sequence ID" value="NZ_JAGPXB010000005.1"/>
</dbReference>
<accession>A0ABS5D3L8</accession>
<feature type="chain" id="PRO_5045717814" evidence="1">
    <location>
        <begin position="26"/>
        <end position="330"/>
    </location>
</feature>
<proteinExistence type="predicted"/>